<comment type="cofactor">
    <cofactor evidence="5">
        <name>Mg(2+)</name>
        <dbReference type="ChEBI" id="CHEBI:18420"/>
    </cofactor>
</comment>
<dbReference type="InterPro" id="IPR002716">
    <property type="entry name" value="PIN_dom"/>
</dbReference>
<evidence type="ECO:0000256" key="4">
    <source>
        <dbReference type="ARBA" id="ARBA00022801"/>
    </source>
</evidence>
<keyword evidence="3 5" id="KW-0479">Metal-binding</keyword>
<evidence type="ECO:0000256" key="2">
    <source>
        <dbReference type="ARBA" id="ARBA00022722"/>
    </source>
</evidence>
<comment type="function">
    <text evidence="5">Toxic component of a toxin-antitoxin (TA) system. An RNase.</text>
</comment>
<proteinExistence type="inferred from homology"/>
<dbReference type="Pfam" id="PF01850">
    <property type="entry name" value="PIN"/>
    <property type="match status" value="1"/>
</dbReference>
<accession>A0ABS5IHK0</accession>
<evidence type="ECO:0000313" key="8">
    <source>
        <dbReference type="Proteomes" id="UP000680714"/>
    </source>
</evidence>
<organism evidence="7 8">
    <name type="scientific">Magnetospirillum sulfuroxidans</name>
    <dbReference type="NCBI Taxonomy" id="611300"/>
    <lineage>
        <taxon>Bacteria</taxon>
        <taxon>Pseudomonadati</taxon>
        <taxon>Pseudomonadota</taxon>
        <taxon>Alphaproteobacteria</taxon>
        <taxon>Rhodospirillales</taxon>
        <taxon>Rhodospirillaceae</taxon>
        <taxon>Magnetospirillum</taxon>
    </lineage>
</organism>
<keyword evidence="4 5" id="KW-0378">Hydrolase</keyword>
<dbReference type="EC" id="3.1.-.-" evidence="5"/>
<evidence type="ECO:0000256" key="1">
    <source>
        <dbReference type="ARBA" id="ARBA00022649"/>
    </source>
</evidence>
<dbReference type="InterPro" id="IPR022907">
    <property type="entry name" value="VapC_family"/>
</dbReference>
<dbReference type="InterPro" id="IPR029060">
    <property type="entry name" value="PIN-like_dom_sf"/>
</dbReference>
<keyword evidence="1 5" id="KW-1277">Toxin-antitoxin system</keyword>
<feature type="domain" description="PIN" evidence="6">
    <location>
        <begin position="4"/>
        <end position="130"/>
    </location>
</feature>
<dbReference type="InterPro" id="IPR051619">
    <property type="entry name" value="TypeII_TA_RNase_PINc/VapC"/>
</dbReference>
<name>A0ABS5IHK0_9PROT</name>
<dbReference type="PANTHER" id="PTHR35901:SF1">
    <property type="entry name" value="EXONUCLEASE VAPC9"/>
    <property type="match status" value="1"/>
</dbReference>
<evidence type="ECO:0000313" key="7">
    <source>
        <dbReference type="EMBL" id="MBR9973900.1"/>
    </source>
</evidence>
<feature type="binding site" evidence="5">
    <location>
        <position position="106"/>
    </location>
    <ligand>
        <name>Mg(2+)</name>
        <dbReference type="ChEBI" id="CHEBI:18420"/>
    </ligand>
</feature>
<dbReference type="SUPFAM" id="SSF88723">
    <property type="entry name" value="PIN domain-like"/>
    <property type="match status" value="1"/>
</dbReference>
<evidence type="ECO:0000256" key="3">
    <source>
        <dbReference type="ARBA" id="ARBA00022723"/>
    </source>
</evidence>
<feature type="binding site" evidence="5">
    <location>
        <position position="6"/>
    </location>
    <ligand>
        <name>Mg(2+)</name>
        <dbReference type="ChEBI" id="CHEBI:18420"/>
    </ligand>
</feature>
<dbReference type="EMBL" id="JAGTUF010000041">
    <property type="protein sequence ID" value="MBR9973900.1"/>
    <property type="molecule type" value="Genomic_DNA"/>
</dbReference>
<gene>
    <name evidence="5" type="primary">vapC</name>
    <name evidence="7" type="ORF">KEC16_19415</name>
</gene>
<dbReference type="CDD" id="cd09874">
    <property type="entry name" value="PIN_MT3492-like"/>
    <property type="match status" value="1"/>
</dbReference>
<dbReference type="PANTHER" id="PTHR35901">
    <property type="entry name" value="RIBONUCLEASE VAPC3"/>
    <property type="match status" value="1"/>
</dbReference>
<protein>
    <recommendedName>
        <fullName evidence="5">Ribonuclease VapC</fullName>
        <shortName evidence="5">RNase VapC</shortName>
        <ecNumber evidence="5">3.1.-.-</ecNumber>
    </recommendedName>
    <alternativeName>
        <fullName evidence="5">Toxin VapC</fullName>
    </alternativeName>
</protein>
<evidence type="ECO:0000256" key="5">
    <source>
        <dbReference type="HAMAP-Rule" id="MF_00265"/>
    </source>
</evidence>
<comment type="caution">
    <text evidence="7">The sequence shown here is derived from an EMBL/GenBank/DDBJ whole genome shotgun (WGS) entry which is preliminary data.</text>
</comment>
<dbReference type="Gene3D" id="3.40.50.1010">
    <property type="entry name" value="5'-nuclease"/>
    <property type="match status" value="1"/>
</dbReference>
<keyword evidence="2 5" id="KW-0540">Nuclease</keyword>
<comment type="similarity">
    <text evidence="5">Belongs to the PINc/VapC protein family.</text>
</comment>
<dbReference type="HAMAP" id="MF_00265">
    <property type="entry name" value="VapC_Nob1"/>
    <property type="match status" value="1"/>
</dbReference>
<keyword evidence="5" id="KW-0460">Magnesium</keyword>
<reference evidence="7 8" key="1">
    <citation type="submission" date="2021-04" db="EMBL/GenBank/DDBJ databases">
        <title>Magnetospirillum sulfuroxidans sp. nov., a facultative chemolithoautotrophic sulfur-oxidizing alphaproteobacterium isolated from freshwater sediment and proposals for Paramagetospirillum gen. nov., and Magnetospirillaceae fam. nov.</title>
        <authorList>
            <person name="Koziaeva V."/>
            <person name="Geelhoed J.S."/>
            <person name="Sorokin D.Y."/>
            <person name="Grouzdev D.S."/>
        </authorList>
    </citation>
    <scope>NUCLEOTIDE SEQUENCE [LARGE SCALE GENOMIC DNA]</scope>
    <source>
        <strain evidence="7 8">J10</strain>
    </source>
</reference>
<evidence type="ECO:0000259" key="6">
    <source>
        <dbReference type="Pfam" id="PF01850"/>
    </source>
</evidence>
<keyword evidence="5" id="KW-0800">Toxin</keyword>
<dbReference type="Proteomes" id="UP000680714">
    <property type="component" value="Unassembled WGS sequence"/>
</dbReference>
<sequence length="144" mass="15498">MMLYLDTSLLVAAVANEPATERVQLWLSEQNPEDLAISDWVVTEFSSALSIKVRTGALTVQHRAAALTLFNRLVAESFQTLPVQGSHFRIAARFADDHSQGLRAGDALHLAIAGERGATLCTLDRRLAEAGLAMGIATHMLATA</sequence>
<keyword evidence="8" id="KW-1185">Reference proteome</keyword>